<keyword evidence="2" id="KW-1133">Transmembrane helix</keyword>
<protein>
    <recommendedName>
        <fullName evidence="2">Magnesium transporter</fullName>
    </recommendedName>
</protein>
<dbReference type="PANTHER" id="PTHR13890">
    <property type="entry name" value="RNA SPLICING PROTEIN MRS2, MITOCHONDRIAL"/>
    <property type="match status" value="1"/>
</dbReference>
<keyword evidence="2" id="KW-0406">Ion transport</keyword>
<dbReference type="PANTHER" id="PTHR13890:SF31">
    <property type="entry name" value="MAGNESIUM TRANSPORTER MRS2-2-RELATED"/>
    <property type="match status" value="1"/>
</dbReference>
<comment type="function">
    <text evidence="2">Magnesium transporter that may mediate the influx of magnesium.</text>
</comment>
<dbReference type="EMBL" id="PSQE01000001">
    <property type="protein sequence ID" value="RHN78461.1"/>
    <property type="molecule type" value="Genomic_DNA"/>
</dbReference>
<dbReference type="GO" id="GO:0016020">
    <property type="term" value="C:membrane"/>
    <property type="evidence" value="ECO:0007669"/>
    <property type="project" value="UniProtKB-SubCell"/>
</dbReference>
<name>A0A396JP24_MEDTR</name>
<dbReference type="AlphaFoldDB" id="A0A396JP24"/>
<keyword evidence="2" id="KW-0812">Transmembrane</keyword>
<reference evidence="4" key="1">
    <citation type="journal article" date="2018" name="Nat. Plants">
        <title>Whole-genome landscape of Medicago truncatula symbiotic genes.</title>
        <authorList>
            <person name="Pecrix Y."/>
            <person name="Staton S.E."/>
            <person name="Sallet E."/>
            <person name="Lelandais-Briere C."/>
            <person name="Moreau S."/>
            <person name="Carrere S."/>
            <person name="Blein T."/>
            <person name="Jardinaud M.F."/>
            <person name="Latrasse D."/>
            <person name="Zouine M."/>
            <person name="Zahm M."/>
            <person name="Kreplak J."/>
            <person name="Mayjonade B."/>
            <person name="Satge C."/>
            <person name="Perez M."/>
            <person name="Cauet S."/>
            <person name="Marande W."/>
            <person name="Chantry-Darmon C."/>
            <person name="Lopez-Roques C."/>
            <person name="Bouchez O."/>
            <person name="Berard A."/>
            <person name="Debelle F."/>
            <person name="Munos S."/>
            <person name="Bendahmane A."/>
            <person name="Berges H."/>
            <person name="Niebel A."/>
            <person name="Buitink J."/>
            <person name="Frugier F."/>
            <person name="Benhamed M."/>
            <person name="Crespi M."/>
            <person name="Gouzy J."/>
            <person name="Gamas P."/>
        </authorList>
    </citation>
    <scope>NUCLEOTIDE SEQUENCE [LARGE SCALE GENOMIC DNA]</scope>
    <source>
        <strain evidence="4">cv. Jemalong A17</strain>
    </source>
</reference>
<gene>
    <name evidence="3" type="ORF">MtrunA17_Chr1g0165841</name>
</gene>
<dbReference type="Gene3D" id="1.20.58.340">
    <property type="entry name" value="Magnesium transport protein CorA, transmembrane region"/>
    <property type="match status" value="1"/>
</dbReference>
<accession>A0A396JP24</accession>
<dbReference type="Proteomes" id="UP000265566">
    <property type="component" value="Chromosome 1"/>
</dbReference>
<feature type="transmembrane region" description="Helical" evidence="2">
    <location>
        <begin position="302"/>
        <end position="325"/>
    </location>
</feature>
<dbReference type="InterPro" id="IPR039204">
    <property type="entry name" value="MRS2-like"/>
</dbReference>
<comment type="caution">
    <text evidence="3">The sequence shown here is derived from an EMBL/GenBank/DDBJ whole genome shotgun (WGS) entry which is preliminary data.</text>
</comment>
<dbReference type="Pfam" id="PF22099">
    <property type="entry name" value="MRS2-like"/>
    <property type="match status" value="1"/>
</dbReference>
<keyword evidence="2" id="KW-0813">Transport</keyword>
<keyword evidence="2" id="KW-0460">Magnesium</keyword>
<evidence type="ECO:0000313" key="4">
    <source>
        <dbReference type="Proteomes" id="UP000265566"/>
    </source>
</evidence>
<dbReference type="OrthoDB" id="10251508at2759"/>
<comment type="similarity">
    <text evidence="1 2">Belongs to the CorA metal ion transporter (MIT) (TC 1.A.35.5) family.</text>
</comment>
<dbReference type="Gramene" id="rna2029">
    <property type="protein sequence ID" value="RHN78461.1"/>
    <property type="gene ID" value="gene2029"/>
</dbReference>
<feature type="transmembrane region" description="Helical" evidence="2">
    <location>
        <begin position="337"/>
        <end position="359"/>
    </location>
</feature>
<dbReference type="GO" id="GO:0015095">
    <property type="term" value="F:magnesium ion transmembrane transporter activity"/>
    <property type="evidence" value="ECO:0007669"/>
    <property type="project" value="UniProtKB-ARBA"/>
</dbReference>
<dbReference type="CDD" id="cd12823">
    <property type="entry name" value="Mrs2_Mfm1p-like"/>
    <property type="match status" value="1"/>
</dbReference>
<organism evidence="3 4">
    <name type="scientific">Medicago truncatula</name>
    <name type="common">Barrel medic</name>
    <name type="synonym">Medicago tribuloides</name>
    <dbReference type="NCBI Taxonomy" id="3880"/>
    <lineage>
        <taxon>Eukaryota</taxon>
        <taxon>Viridiplantae</taxon>
        <taxon>Streptophyta</taxon>
        <taxon>Embryophyta</taxon>
        <taxon>Tracheophyta</taxon>
        <taxon>Spermatophyta</taxon>
        <taxon>Magnoliopsida</taxon>
        <taxon>eudicotyledons</taxon>
        <taxon>Gunneridae</taxon>
        <taxon>Pentapetalae</taxon>
        <taxon>rosids</taxon>
        <taxon>fabids</taxon>
        <taxon>Fabales</taxon>
        <taxon>Fabaceae</taxon>
        <taxon>Papilionoideae</taxon>
        <taxon>50 kb inversion clade</taxon>
        <taxon>NPAAA clade</taxon>
        <taxon>Hologalegina</taxon>
        <taxon>IRL clade</taxon>
        <taxon>Trifolieae</taxon>
        <taxon>Medicago</taxon>
    </lineage>
</organism>
<proteinExistence type="inferred from homology"/>
<evidence type="ECO:0000313" key="3">
    <source>
        <dbReference type="EMBL" id="RHN78461.1"/>
    </source>
</evidence>
<sequence length="367" mass="42086">MAEGMKSLVRTTSLSTKNSWIKFDANGHSSLLDVDKFEIMHQVRIQARDLRIIDPLLSYPSTILSRKEFIVLNFEHIKAIITAKEVFLQDPTDENIIPVVEELKRRLFQGDDQEMNPLDVEIDEDDESSFEFRALEIFLESICSYLSARTIELEMATYPALDELTTKINARNLNRVRILKSALSKLTVRVQKVRDEIEHLMDDNEDMAGLYLSRKLVAASSPISESGAANTSSPITKVKRVATFTSDENDLEELEMLLEVYFNQIDGTSNKLITLREYIDDTEDYINIQMDNYRNQLIQLEIFLIAGELSLSFYALVIGIFSMNIPFTWTKDHGYMFKWVVIFPGFFSISIFLIIVAYARKKGLIGS</sequence>
<evidence type="ECO:0000256" key="1">
    <source>
        <dbReference type="ARBA" id="ARBA00007535"/>
    </source>
</evidence>
<evidence type="ECO:0000256" key="2">
    <source>
        <dbReference type="RuleBase" id="RU366041"/>
    </source>
</evidence>
<keyword evidence="2" id="KW-0472">Membrane</keyword>
<comment type="subcellular location">
    <subcellularLocation>
        <location evidence="2">Membrane</location>
        <topology evidence="2">Multi-pass membrane protein</topology>
    </subcellularLocation>
</comment>
<dbReference type="Gene3D" id="2.40.128.330">
    <property type="match status" value="1"/>
</dbReference>